<comment type="subcellular location">
    <subcellularLocation>
        <location evidence="2 13">Cell membrane</location>
        <topology evidence="2 13">Multi-pass membrane protein</topology>
    </subcellularLocation>
</comment>
<feature type="transmembrane region" description="Helical" evidence="13">
    <location>
        <begin position="234"/>
        <end position="257"/>
    </location>
</feature>
<dbReference type="PROSITE" id="PS50262">
    <property type="entry name" value="G_PROTEIN_RECEP_F1_2"/>
    <property type="match status" value="1"/>
</dbReference>
<keyword evidence="10 13" id="KW-0675">Receptor</keyword>
<evidence type="ECO:0000256" key="13">
    <source>
        <dbReference type="RuleBase" id="RU364061"/>
    </source>
</evidence>
<dbReference type="Gene3D" id="1.20.1070.10">
    <property type="entry name" value="Rhodopsin 7-helix transmembrane proteins"/>
    <property type="match status" value="1"/>
</dbReference>
<keyword evidence="9 13" id="KW-0472">Membrane</keyword>
<dbReference type="RefSeq" id="XP_004644744.1">
    <property type="nucleotide sequence ID" value="XM_004644687.1"/>
</dbReference>
<evidence type="ECO:0000256" key="3">
    <source>
        <dbReference type="ARBA" id="ARBA00010663"/>
    </source>
</evidence>
<evidence type="ECO:0000313" key="16">
    <source>
        <dbReference type="RefSeq" id="XP_004644744.1"/>
    </source>
</evidence>
<keyword evidence="5 13" id="KW-0589">Pheromone response</keyword>
<feature type="transmembrane region" description="Helical" evidence="13">
    <location>
        <begin position="7"/>
        <end position="30"/>
    </location>
</feature>
<dbReference type="Pfam" id="PF03402">
    <property type="entry name" value="V1R"/>
    <property type="match status" value="1"/>
</dbReference>
<keyword evidence="4 13" id="KW-1003">Cell membrane</keyword>
<sequence length="286" mass="32374">MNTVDLIFGLLFPAQTAIGVVGNMFLLIVYSPTSWTGQALQPTHLILTHMAVANFLVLLFKGIPHTMLIWGMTTLLGNVECTLVYYVHRVARGLSLCTTCLLSNVQAITISSRHGRWIRPKDRAWRNISFSCVLCWIFNLLTNTFIPIDIWGLQHTHNSTKQWKYSLCSCKSSETSSKYTFLLTFPDVLFLGLMAQASIYMVLFLYRHQQTVKHIHTGNNSHRFSPEAKATQSIICLASTFILFYLINSMVTIYISGFSKHLILLQHMTAFLAACYPTISPLIVML</sequence>
<evidence type="ECO:0000313" key="15">
    <source>
        <dbReference type="Proteomes" id="UP000515203"/>
    </source>
</evidence>
<proteinExistence type="inferred from homology"/>
<feature type="transmembrane region" description="Helical" evidence="13">
    <location>
        <begin position="263"/>
        <end position="284"/>
    </location>
</feature>
<dbReference type="GO" id="GO:0005886">
    <property type="term" value="C:plasma membrane"/>
    <property type="evidence" value="ECO:0007669"/>
    <property type="project" value="UniProtKB-SubCell"/>
</dbReference>
<evidence type="ECO:0000256" key="7">
    <source>
        <dbReference type="ARBA" id="ARBA00022989"/>
    </source>
</evidence>
<feature type="transmembrane region" description="Helical" evidence="13">
    <location>
        <begin position="124"/>
        <end position="146"/>
    </location>
</feature>
<keyword evidence="7 13" id="KW-1133">Transmembrane helix</keyword>
<dbReference type="FunFam" id="1.20.1070.10:FF:000033">
    <property type="entry name" value="Vomeronasal type-1 receptor"/>
    <property type="match status" value="1"/>
</dbReference>
<evidence type="ECO:0000256" key="10">
    <source>
        <dbReference type="ARBA" id="ARBA00023170"/>
    </source>
</evidence>
<dbReference type="GeneID" id="101570365"/>
<comment type="similarity">
    <text evidence="3 13">Belongs to the G-protein coupled receptor 1 family.</text>
</comment>
<evidence type="ECO:0000256" key="8">
    <source>
        <dbReference type="ARBA" id="ARBA00023040"/>
    </source>
</evidence>
<evidence type="ECO:0000256" key="1">
    <source>
        <dbReference type="ARBA" id="ARBA00003878"/>
    </source>
</evidence>
<evidence type="ECO:0000256" key="11">
    <source>
        <dbReference type="ARBA" id="ARBA00023180"/>
    </source>
</evidence>
<organism evidence="15 16">
    <name type="scientific">Octodon degus</name>
    <name type="common">Degu</name>
    <name type="synonym">Sciurus degus</name>
    <dbReference type="NCBI Taxonomy" id="10160"/>
    <lineage>
        <taxon>Eukaryota</taxon>
        <taxon>Metazoa</taxon>
        <taxon>Chordata</taxon>
        <taxon>Craniata</taxon>
        <taxon>Vertebrata</taxon>
        <taxon>Euteleostomi</taxon>
        <taxon>Mammalia</taxon>
        <taxon>Eutheria</taxon>
        <taxon>Euarchontoglires</taxon>
        <taxon>Glires</taxon>
        <taxon>Rodentia</taxon>
        <taxon>Hystricomorpha</taxon>
        <taxon>Octodontidae</taxon>
        <taxon>Octodon</taxon>
    </lineage>
</organism>
<keyword evidence="15" id="KW-1185">Reference proteome</keyword>
<comment type="function">
    <text evidence="1">Putative pheromone receptor.</text>
</comment>
<dbReference type="GO" id="GO:0019236">
    <property type="term" value="P:response to pheromone"/>
    <property type="evidence" value="ECO:0007669"/>
    <property type="project" value="UniProtKB-KW"/>
</dbReference>
<dbReference type="InterPro" id="IPR017452">
    <property type="entry name" value="GPCR_Rhodpsn_7TM"/>
</dbReference>
<keyword evidence="12 13" id="KW-0807">Transducer</keyword>
<dbReference type="InParanoid" id="A0A6P3FT02"/>
<evidence type="ECO:0000259" key="14">
    <source>
        <dbReference type="PROSITE" id="PS50262"/>
    </source>
</evidence>
<dbReference type="SUPFAM" id="SSF81321">
    <property type="entry name" value="Family A G protein-coupled receptor-like"/>
    <property type="match status" value="1"/>
</dbReference>
<feature type="domain" description="G-protein coupled receptors family 1 profile" evidence="14">
    <location>
        <begin position="22"/>
        <end position="284"/>
    </location>
</feature>
<gene>
    <name evidence="16" type="primary">LOC101570365</name>
</gene>
<dbReference type="Proteomes" id="UP000515203">
    <property type="component" value="Unplaced"/>
</dbReference>
<feature type="transmembrane region" description="Helical" evidence="13">
    <location>
        <begin position="42"/>
        <end position="60"/>
    </location>
</feature>
<evidence type="ECO:0000256" key="12">
    <source>
        <dbReference type="ARBA" id="ARBA00023224"/>
    </source>
</evidence>
<evidence type="ECO:0000256" key="6">
    <source>
        <dbReference type="ARBA" id="ARBA00022692"/>
    </source>
</evidence>
<dbReference type="InterPro" id="IPR004072">
    <property type="entry name" value="Vmron_rcpt_1"/>
</dbReference>
<evidence type="ECO:0000256" key="2">
    <source>
        <dbReference type="ARBA" id="ARBA00004651"/>
    </source>
</evidence>
<keyword evidence="8 13" id="KW-0297">G-protein coupled receptor</keyword>
<dbReference type="PANTHER" id="PTHR24062">
    <property type="entry name" value="VOMERONASAL TYPE-1 RECEPTOR"/>
    <property type="match status" value="1"/>
</dbReference>
<name>A0A6P3FT02_OCTDE</name>
<protein>
    <recommendedName>
        <fullName evidence="13">Vomeronasal type-1 receptor</fullName>
    </recommendedName>
</protein>
<evidence type="ECO:0000256" key="4">
    <source>
        <dbReference type="ARBA" id="ARBA00022475"/>
    </source>
</evidence>
<dbReference type="GO" id="GO:0016503">
    <property type="term" value="F:pheromone receptor activity"/>
    <property type="evidence" value="ECO:0007669"/>
    <property type="project" value="InterPro"/>
</dbReference>
<keyword evidence="6 13" id="KW-0812">Transmembrane</keyword>
<dbReference type="OrthoDB" id="9606139at2759"/>
<evidence type="ECO:0000256" key="9">
    <source>
        <dbReference type="ARBA" id="ARBA00023136"/>
    </source>
</evidence>
<evidence type="ECO:0000256" key="5">
    <source>
        <dbReference type="ARBA" id="ARBA00022507"/>
    </source>
</evidence>
<feature type="transmembrane region" description="Helical" evidence="13">
    <location>
        <begin position="188"/>
        <end position="206"/>
    </location>
</feature>
<dbReference type="GO" id="GO:0007606">
    <property type="term" value="P:sensory perception of chemical stimulus"/>
    <property type="evidence" value="ECO:0007669"/>
    <property type="project" value="UniProtKB-ARBA"/>
</dbReference>
<accession>A0A6P3FT02</accession>
<reference evidence="16" key="1">
    <citation type="submission" date="2025-08" db="UniProtKB">
        <authorList>
            <consortium name="RefSeq"/>
        </authorList>
    </citation>
    <scope>IDENTIFICATION</scope>
</reference>
<keyword evidence="11" id="KW-0325">Glycoprotein</keyword>
<dbReference type="AlphaFoldDB" id="A0A6P3FT02"/>